<dbReference type="InterPro" id="IPR050706">
    <property type="entry name" value="Cyclic-di-GMP_PDE-like"/>
</dbReference>
<dbReference type="InterPro" id="IPR035919">
    <property type="entry name" value="EAL_sf"/>
</dbReference>
<reference evidence="3" key="2">
    <citation type="submission" date="2019-10" db="EMBL/GenBank/DDBJ databases">
        <authorList>
            <person name="Irmler S."/>
            <person name="Berthoud H."/>
            <person name="Roetschi A."/>
            <person name="Arias E."/>
            <person name="Shani N."/>
            <person name="Wuethrich D."/>
            <person name="Bruggmann R."/>
        </authorList>
    </citation>
    <scope>NUCLEOTIDE SEQUENCE</scope>
    <source>
        <strain evidence="3">FAM13073</strain>
    </source>
</reference>
<evidence type="ECO:0000259" key="1">
    <source>
        <dbReference type="PROSITE" id="PS50883"/>
    </source>
</evidence>
<dbReference type="CDD" id="cd01948">
    <property type="entry name" value="EAL"/>
    <property type="match status" value="1"/>
</dbReference>
<accession>A0A0R2HAE2</accession>
<dbReference type="GO" id="GO:0071111">
    <property type="term" value="F:cyclic-guanylate-specific phosphodiesterase activity"/>
    <property type="evidence" value="ECO:0007669"/>
    <property type="project" value="InterPro"/>
</dbReference>
<dbReference type="SMART" id="SM00052">
    <property type="entry name" value="EAL"/>
    <property type="match status" value="1"/>
</dbReference>
<dbReference type="AlphaFoldDB" id="A0A0R2HAE2"/>
<sequence>MPKYRFFAQQQINTATNAVLGYELLIKELTPDGWRLPSSFIDIDTKVFANLLIETTKILGQKVRYCSVNVNRDQLMNTDIAEAIIESQRQLYPTKLIVELTEDVSEREYTPTEIKEQLERFVSKGIQISLDDVGTGHNQFEDIEDFLPLASEIKFAVQNFKSTIQDPKIKQKVRFWNAISSEYNIHLVLEGIEDQADNQLSQSFGISRRQGYFFSKPQLLSLPGDK</sequence>
<reference evidence="2 6" key="1">
    <citation type="submission" date="2017-05" db="EMBL/GenBank/DDBJ databases">
        <title>Genome sequence of Pediococcus pentosaceus strain SRCM100892.</title>
        <authorList>
            <person name="Cho S.H."/>
        </authorList>
    </citation>
    <scope>NUCLEOTIDE SEQUENCE [LARGE SCALE GENOMIC DNA]</scope>
    <source>
        <strain evidence="2 6">SRCM100892</strain>
    </source>
</reference>
<dbReference type="InterPro" id="IPR001633">
    <property type="entry name" value="EAL_dom"/>
</dbReference>
<dbReference type="SUPFAM" id="SSF141868">
    <property type="entry name" value="EAL domain-like"/>
    <property type="match status" value="1"/>
</dbReference>
<proteinExistence type="predicted"/>
<evidence type="ECO:0000313" key="7">
    <source>
        <dbReference type="Proteomes" id="UP000472573"/>
    </source>
</evidence>
<dbReference type="Proteomes" id="UP000472573">
    <property type="component" value="Unassembled WGS sequence"/>
</dbReference>
<dbReference type="EMBL" id="JADOFV010000002">
    <property type="protein sequence ID" value="MBF7127109.1"/>
    <property type="molecule type" value="Genomic_DNA"/>
</dbReference>
<keyword evidence="7" id="KW-1185">Reference proteome</keyword>
<dbReference type="Proteomes" id="UP000196118">
    <property type="component" value="Chromosome"/>
</dbReference>
<dbReference type="PANTHER" id="PTHR33121">
    <property type="entry name" value="CYCLIC DI-GMP PHOSPHODIESTERASE PDEF"/>
    <property type="match status" value="1"/>
</dbReference>
<protein>
    <submittedName>
        <fullName evidence="5">EAL domain-containing protein</fullName>
    </submittedName>
</protein>
<dbReference type="PROSITE" id="PS50883">
    <property type="entry name" value="EAL"/>
    <property type="match status" value="1"/>
</dbReference>
<evidence type="ECO:0000313" key="8">
    <source>
        <dbReference type="Proteomes" id="UP000743107"/>
    </source>
</evidence>
<dbReference type="EMBL" id="CP021474">
    <property type="protein sequence ID" value="ARW20736.1"/>
    <property type="molecule type" value="Genomic_DNA"/>
</dbReference>
<dbReference type="EMBL" id="JADOFP010000001">
    <property type="protein sequence ID" value="MBF7114256.1"/>
    <property type="molecule type" value="Genomic_DNA"/>
</dbReference>
<evidence type="ECO:0000313" key="3">
    <source>
        <dbReference type="EMBL" id="KAF0413927.1"/>
    </source>
</evidence>
<accession>A0A8G0ZGC2</accession>
<evidence type="ECO:0000313" key="2">
    <source>
        <dbReference type="EMBL" id="ARW20736.1"/>
    </source>
</evidence>
<dbReference type="Proteomes" id="UP001194632">
    <property type="component" value="Unassembled WGS sequence"/>
</dbReference>
<dbReference type="EMBL" id="WENB01000002">
    <property type="protein sequence ID" value="KAF0413927.1"/>
    <property type="molecule type" value="Genomic_DNA"/>
</dbReference>
<dbReference type="OMA" id="PYASEMK"/>
<organism evidence="5 8">
    <name type="scientific">Pediococcus pentosaceus</name>
    <dbReference type="NCBI Taxonomy" id="1255"/>
    <lineage>
        <taxon>Bacteria</taxon>
        <taxon>Bacillati</taxon>
        <taxon>Bacillota</taxon>
        <taxon>Bacilli</taxon>
        <taxon>Lactobacillales</taxon>
        <taxon>Lactobacillaceae</taxon>
        <taxon>Pediococcus</taxon>
    </lineage>
</organism>
<dbReference type="GeneID" id="33061524"/>
<reference evidence="7" key="4">
    <citation type="submission" date="2020-03" db="EMBL/GenBank/DDBJ databases">
        <title>SpeciesPrimer: A bioinformatics pipeline dedicated to the design of qPCR primers for the quantification of bacterial species.</title>
        <authorList>
            <person name="Dreier M."/>
            <person name="Berthoud H."/>
            <person name="Shani N."/>
            <person name="Wechsler D."/>
            <person name="Junier P."/>
        </authorList>
    </citation>
    <scope>NUCLEOTIDE SEQUENCE [LARGE SCALE GENOMIC DNA]</scope>
    <source>
        <strain evidence="7">FAM13073</strain>
    </source>
</reference>
<gene>
    <name evidence="3" type="ORF">GBO79_03385</name>
    <name evidence="4" type="ORF">ITQ90_01725</name>
    <name evidence="5" type="ORF">ITQ97_04690</name>
    <name evidence="2" type="ORF">S100892_02201</name>
</gene>
<dbReference type="Proteomes" id="UP000743107">
    <property type="component" value="Unassembled WGS sequence"/>
</dbReference>
<reference evidence="3" key="3">
    <citation type="submission" date="2019-12" db="EMBL/GenBank/DDBJ databases">
        <title>SpeciesPrimer: A bioinformatics pipeline dedicated to the design of qPCR primers for the quantification of bacterial species.</title>
        <authorList>
            <person name="Dreier M."/>
            <person name="Berthoud H."/>
            <person name="Shani N."/>
            <person name="Wechsler D."/>
            <person name="Junier P."/>
        </authorList>
    </citation>
    <scope>NUCLEOTIDE SEQUENCE</scope>
    <source>
        <strain evidence="3">FAM13073</strain>
    </source>
</reference>
<dbReference type="PANTHER" id="PTHR33121:SF70">
    <property type="entry name" value="SIGNALING PROTEIN YKOW"/>
    <property type="match status" value="1"/>
</dbReference>
<evidence type="ECO:0000313" key="5">
    <source>
        <dbReference type="EMBL" id="MBF7127109.1"/>
    </source>
</evidence>
<dbReference type="Gene3D" id="3.20.20.450">
    <property type="entry name" value="EAL domain"/>
    <property type="match status" value="1"/>
</dbReference>
<evidence type="ECO:0000313" key="4">
    <source>
        <dbReference type="EMBL" id="MBF7114256.1"/>
    </source>
</evidence>
<name>A0A0R2HAE2_PEDPE</name>
<reference evidence="5" key="5">
    <citation type="submission" date="2020-11" db="EMBL/GenBank/DDBJ databases">
        <title>Antibiotic susceptibility profiles of Pediococcus pentosaceus from various origins and their implications for the safety assessment of strains with food-technology applications.</title>
        <authorList>
            <person name="Shani N."/>
            <person name="Oberhaensli S."/>
            <person name="Arias E."/>
        </authorList>
    </citation>
    <scope>NUCLEOTIDE SEQUENCE</scope>
    <source>
        <strain evidence="5">FAM 19164</strain>
        <strain evidence="4">FAM 24207</strain>
    </source>
</reference>
<feature type="domain" description="EAL" evidence="1">
    <location>
        <begin position="1"/>
        <end position="226"/>
    </location>
</feature>
<dbReference type="Pfam" id="PF00563">
    <property type="entry name" value="EAL"/>
    <property type="match status" value="1"/>
</dbReference>
<evidence type="ECO:0000313" key="6">
    <source>
        <dbReference type="Proteomes" id="UP000196118"/>
    </source>
</evidence>
<dbReference type="RefSeq" id="WP_002833894.1">
    <property type="nucleotide sequence ID" value="NZ_BEWQ01000001.1"/>
</dbReference>